<gene>
    <name evidence="3" type="primary">isoc2</name>
    <name evidence="3" type="ORF">FJT64_014489</name>
</gene>
<dbReference type="InterPro" id="IPR000868">
    <property type="entry name" value="Isochorismatase-like_dom"/>
</dbReference>
<dbReference type="CDD" id="cd01012">
    <property type="entry name" value="YcaC_related"/>
    <property type="match status" value="1"/>
</dbReference>
<evidence type="ECO:0000313" key="4">
    <source>
        <dbReference type="Proteomes" id="UP000440578"/>
    </source>
</evidence>
<evidence type="ECO:0000256" key="1">
    <source>
        <dbReference type="ARBA" id="ARBA00006336"/>
    </source>
</evidence>
<dbReference type="FunFam" id="3.40.50.850:FF:000001">
    <property type="entry name" value="Isochorismatase domain-containing protein 1"/>
    <property type="match status" value="1"/>
</dbReference>
<dbReference type="Gene3D" id="3.40.50.850">
    <property type="entry name" value="Isochorismatase-like"/>
    <property type="match status" value="1"/>
</dbReference>
<comment type="caution">
    <text evidence="3">The sequence shown here is derived from an EMBL/GenBank/DDBJ whole genome shotgun (WGS) entry which is preliminary data.</text>
</comment>
<dbReference type="AlphaFoldDB" id="A0A6A4V1I3"/>
<dbReference type="OrthoDB" id="269496at2759"/>
<sequence length="211" mass="23086">MAGNLVRAAAAAVGGRSLGRLVPQNTALFLCDMQEKFRPNIKHFAEVVQVSNRLLQAASVLDIPSIVTEQYPKGLGHTVPELEVEKYGLTPIAKTQFSMCVPEVDEMLKANKNISSVILCGIETHACILQTTMDLLERDYEVHVVADACASRSHLDRVYALERVRRLGGFVTTSECAILSLAPNSAHPKFRQLQKIIWTPAPDSGLLPTPP</sequence>
<name>A0A6A4V1I3_AMPAM</name>
<protein>
    <submittedName>
        <fullName evidence="3">Isochorismatase domain-containing protein 2</fullName>
    </submittedName>
</protein>
<evidence type="ECO:0000259" key="2">
    <source>
        <dbReference type="Pfam" id="PF00857"/>
    </source>
</evidence>
<dbReference type="Proteomes" id="UP000440578">
    <property type="component" value="Unassembled WGS sequence"/>
</dbReference>
<dbReference type="PANTHER" id="PTHR14119">
    <property type="entry name" value="HYDROLASE"/>
    <property type="match status" value="1"/>
</dbReference>
<dbReference type="InterPro" id="IPR036380">
    <property type="entry name" value="Isochorismatase-like_sf"/>
</dbReference>
<organism evidence="3 4">
    <name type="scientific">Amphibalanus amphitrite</name>
    <name type="common">Striped barnacle</name>
    <name type="synonym">Balanus amphitrite</name>
    <dbReference type="NCBI Taxonomy" id="1232801"/>
    <lineage>
        <taxon>Eukaryota</taxon>
        <taxon>Metazoa</taxon>
        <taxon>Ecdysozoa</taxon>
        <taxon>Arthropoda</taxon>
        <taxon>Crustacea</taxon>
        <taxon>Multicrustacea</taxon>
        <taxon>Cirripedia</taxon>
        <taxon>Thoracica</taxon>
        <taxon>Thoracicalcarea</taxon>
        <taxon>Balanomorpha</taxon>
        <taxon>Balanoidea</taxon>
        <taxon>Balanidae</taxon>
        <taxon>Amphibalaninae</taxon>
        <taxon>Amphibalanus</taxon>
    </lineage>
</organism>
<dbReference type="InterPro" id="IPR050993">
    <property type="entry name" value="Isochorismatase_domain"/>
</dbReference>
<comment type="similarity">
    <text evidence="1">Belongs to the isochorismatase family.</text>
</comment>
<dbReference type="SUPFAM" id="SSF52499">
    <property type="entry name" value="Isochorismatase-like hydrolases"/>
    <property type="match status" value="1"/>
</dbReference>
<keyword evidence="4" id="KW-1185">Reference proteome</keyword>
<dbReference type="Pfam" id="PF00857">
    <property type="entry name" value="Isochorismatase"/>
    <property type="match status" value="1"/>
</dbReference>
<accession>A0A6A4V1I3</accession>
<dbReference type="PANTHER" id="PTHR14119:SF3">
    <property type="entry name" value="ISOCHORISMATASE DOMAIN-CONTAINING PROTEIN 2"/>
    <property type="match status" value="1"/>
</dbReference>
<feature type="domain" description="Isochorismatase-like" evidence="2">
    <location>
        <begin position="26"/>
        <end position="175"/>
    </location>
</feature>
<reference evidence="3 4" key="1">
    <citation type="submission" date="2019-07" db="EMBL/GenBank/DDBJ databases">
        <title>Draft genome assembly of a fouling barnacle, Amphibalanus amphitrite (Darwin, 1854): The first reference genome for Thecostraca.</title>
        <authorList>
            <person name="Kim W."/>
        </authorList>
    </citation>
    <scope>NUCLEOTIDE SEQUENCE [LARGE SCALE GENOMIC DNA]</scope>
    <source>
        <strain evidence="3">SNU_AA5</strain>
        <tissue evidence="3">Soma without cirri and trophi</tissue>
    </source>
</reference>
<proteinExistence type="inferred from homology"/>
<dbReference type="EMBL" id="VIIS01002216">
    <property type="protein sequence ID" value="KAF0287009.1"/>
    <property type="molecule type" value="Genomic_DNA"/>
</dbReference>
<evidence type="ECO:0000313" key="3">
    <source>
        <dbReference type="EMBL" id="KAF0287009.1"/>
    </source>
</evidence>